<dbReference type="Gene3D" id="2.40.420.20">
    <property type="match status" value="1"/>
</dbReference>
<dbReference type="InterPro" id="IPR058624">
    <property type="entry name" value="MdtA-like_HH"/>
</dbReference>
<dbReference type="Pfam" id="PF25876">
    <property type="entry name" value="HH_MFP_RND"/>
    <property type="match status" value="1"/>
</dbReference>
<dbReference type="RefSeq" id="WP_324781089.1">
    <property type="nucleotide sequence ID" value="NZ_CP141769.1"/>
</dbReference>
<feature type="domain" description="Multidrug resistance protein MdtA-like alpha-helical hairpin" evidence="7">
    <location>
        <begin position="107"/>
        <end position="177"/>
    </location>
</feature>
<dbReference type="InterPro" id="IPR058637">
    <property type="entry name" value="YknX-like_C"/>
</dbReference>
<dbReference type="Pfam" id="PF25917">
    <property type="entry name" value="BSH_RND"/>
    <property type="match status" value="1"/>
</dbReference>
<feature type="domain" description="YknX-like C-terminal permuted SH3-like" evidence="10">
    <location>
        <begin position="302"/>
        <end position="368"/>
    </location>
</feature>
<evidence type="ECO:0000259" key="10">
    <source>
        <dbReference type="Pfam" id="PF25989"/>
    </source>
</evidence>
<dbReference type="EMBL" id="CP141769">
    <property type="protein sequence ID" value="WRS40562.1"/>
    <property type="molecule type" value="Genomic_DNA"/>
</dbReference>
<evidence type="ECO:0000259" key="7">
    <source>
        <dbReference type="Pfam" id="PF25876"/>
    </source>
</evidence>
<evidence type="ECO:0000256" key="2">
    <source>
        <dbReference type="ARBA" id="ARBA00009477"/>
    </source>
</evidence>
<dbReference type="InterPro" id="IPR006143">
    <property type="entry name" value="RND_pump_MFP"/>
</dbReference>
<evidence type="ECO:0000313" key="11">
    <source>
        <dbReference type="EMBL" id="WRS40562.1"/>
    </source>
</evidence>
<evidence type="ECO:0000256" key="4">
    <source>
        <dbReference type="ARBA" id="ARBA00022519"/>
    </source>
</evidence>
<feature type="domain" description="Multidrug resistance protein MdtA-like beta-barrel" evidence="9">
    <location>
        <begin position="214"/>
        <end position="297"/>
    </location>
</feature>
<comment type="subcellular location">
    <subcellularLocation>
        <location evidence="1">Cell membrane</location>
    </subcellularLocation>
</comment>
<dbReference type="PANTHER" id="PTHR30469:SF12">
    <property type="entry name" value="MULTIDRUG RESISTANCE PROTEIN MDTA"/>
    <property type="match status" value="1"/>
</dbReference>
<evidence type="ECO:0000256" key="3">
    <source>
        <dbReference type="ARBA" id="ARBA00022475"/>
    </source>
</evidence>
<dbReference type="InterPro" id="IPR058625">
    <property type="entry name" value="MdtA-like_BSH"/>
</dbReference>
<organism evidence="11 12">
    <name type="scientific">Thiobacillus sedimenti</name>
    <dbReference type="NCBI Taxonomy" id="3110231"/>
    <lineage>
        <taxon>Bacteria</taxon>
        <taxon>Pseudomonadati</taxon>
        <taxon>Pseudomonadota</taxon>
        <taxon>Betaproteobacteria</taxon>
        <taxon>Nitrosomonadales</taxon>
        <taxon>Thiobacillaceae</taxon>
        <taxon>Thiobacillus</taxon>
    </lineage>
</organism>
<keyword evidence="3" id="KW-1003">Cell membrane</keyword>
<keyword evidence="12" id="KW-1185">Reference proteome</keyword>
<reference evidence="11 12" key="1">
    <citation type="submission" date="2023-12" db="EMBL/GenBank/DDBJ databases">
        <title>Thiobacillus sedimentum sp. nov., a chemolithoautotrophic sulfur-oxidizing bacterium isolated from freshwater sediment.</title>
        <authorList>
            <person name="Luo J."/>
            <person name="Dai C."/>
        </authorList>
    </citation>
    <scope>NUCLEOTIDE SEQUENCE [LARGE SCALE GENOMIC DNA]</scope>
    <source>
        <strain evidence="11 12">SCUT-2</strain>
    </source>
</reference>
<dbReference type="Pfam" id="PF25944">
    <property type="entry name" value="Beta-barrel_RND"/>
    <property type="match status" value="1"/>
</dbReference>
<dbReference type="InterPro" id="IPR058626">
    <property type="entry name" value="MdtA-like_b-barrel"/>
</dbReference>
<proteinExistence type="inferred from homology"/>
<feature type="region of interest" description="Disordered" evidence="6">
    <location>
        <begin position="377"/>
        <end position="406"/>
    </location>
</feature>
<accession>A0ABZ1CME0</accession>
<evidence type="ECO:0000256" key="6">
    <source>
        <dbReference type="SAM" id="MobiDB-lite"/>
    </source>
</evidence>
<dbReference type="NCBIfam" id="TIGR01730">
    <property type="entry name" value="RND_mfp"/>
    <property type="match status" value="1"/>
</dbReference>
<dbReference type="SUPFAM" id="SSF111369">
    <property type="entry name" value="HlyD-like secretion proteins"/>
    <property type="match status" value="1"/>
</dbReference>
<evidence type="ECO:0000256" key="1">
    <source>
        <dbReference type="ARBA" id="ARBA00004236"/>
    </source>
</evidence>
<evidence type="ECO:0000256" key="5">
    <source>
        <dbReference type="ARBA" id="ARBA00023136"/>
    </source>
</evidence>
<sequence>MALLLAGLIGGAWYWSSHRAPPVAAGGGHGGMKGSGGNHAQPVSVETIQKRDIRVWVDALGTVTPRNLALVRVKVDGTLLRVNFREGQMVKAGDLLAEIDPRPFRIQLEQARGQLTRDTALLDNARLDLARYRDLLAKDAIARQQVDSQEALVRQCQGTVVADRALVDNAALQLGYTRVVAPASGRIGLRQVDPGNQVHASDAAGLATIVQLQPTTVVFSVPEARLPAISRRAAAHQSLPVEAWDREQRARLAEGRLLTTDNQIDPATGTIRVKAEFANRDNRLFPNQFVNVRLLLDVLHQVVAIPTAAVQRGDKGSFVYRVGADGTVRVVPVQPGAVDGDWMAVSGALEPGDKLVVDGADKLRDGARAEVVVPGAGKAARGTGASQGKTRPAAGDLARGVTGAAR</sequence>
<dbReference type="Gene3D" id="2.40.30.170">
    <property type="match status" value="1"/>
</dbReference>
<comment type="similarity">
    <text evidence="2">Belongs to the membrane fusion protein (MFP) (TC 8.A.1) family.</text>
</comment>
<evidence type="ECO:0000259" key="9">
    <source>
        <dbReference type="Pfam" id="PF25944"/>
    </source>
</evidence>
<dbReference type="Gene3D" id="2.40.50.100">
    <property type="match status" value="1"/>
</dbReference>
<protein>
    <submittedName>
        <fullName evidence="11">MdtA/MuxA family multidrug efflux RND transporter periplasmic adaptor subunit</fullName>
    </submittedName>
</protein>
<evidence type="ECO:0000313" key="12">
    <source>
        <dbReference type="Proteomes" id="UP001334732"/>
    </source>
</evidence>
<dbReference type="PANTHER" id="PTHR30469">
    <property type="entry name" value="MULTIDRUG RESISTANCE PROTEIN MDTA"/>
    <property type="match status" value="1"/>
</dbReference>
<keyword evidence="4" id="KW-0997">Cell inner membrane</keyword>
<evidence type="ECO:0000259" key="8">
    <source>
        <dbReference type="Pfam" id="PF25917"/>
    </source>
</evidence>
<dbReference type="Proteomes" id="UP001334732">
    <property type="component" value="Chromosome"/>
</dbReference>
<dbReference type="Gene3D" id="1.10.287.470">
    <property type="entry name" value="Helix hairpin bin"/>
    <property type="match status" value="1"/>
</dbReference>
<name>A0ABZ1CME0_9PROT</name>
<dbReference type="NCBIfam" id="NF008589">
    <property type="entry name" value="PRK11556.1"/>
    <property type="match status" value="1"/>
</dbReference>
<keyword evidence="5" id="KW-0472">Membrane</keyword>
<feature type="domain" description="Multidrug resistance protein MdtA-like barrel-sandwich hybrid" evidence="8">
    <location>
        <begin position="69"/>
        <end position="209"/>
    </location>
</feature>
<gene>
    <name evidence="11" type="ORF">VA613_06710</name>
</gene>
<dbReference type="Pfam" id="PF25989">
    <property type="entry name" value="YknX_C"/>
    <property type="match status" value="1"/>
</dbReference>